<evidence type="ECO:0008006" key="4">
    <source>
        <dbReference type="Google" id="ProtNLM"/>
    </source>
</evidence>
<gene>
    <name evidence="2" type="ORF">SHI21_06795</name>
</gene>
<sequence length="134" mass="15236">MKFLMALTFILFSNFIYAADLKWNCEKLNLKFIEDPTEKGSEFKVSGCWQTSTFFLISSDCQKNPKSCLSRGKNNILKHPGGGVGSPAFSQCYNVGGRPRFLQVKIKDKWEDTATCFFGSEKSFMDFDTILKNK</sequence>
<feature type="chain" id="PRO_5046197365" description="CVNH domain-containing protein" evidence="1">
    <location>
        <begin position="19"/>
        <end position="134"/>
    </location>
</feature>
<dbReference type="RefSeq" id="WP_323575542.1">
    <property type="nucleotide sequence ID" value="NZ_JAYGJQ010000001.1"/>
</dbReference>
<evidence type="ECO:0000256" key="1">
    <source>
        <dbReference type="SAM" id="SignalP"/>
    </source>
</evidence>
<keyword evidence="3" id="KW-1185">Reference proteome</keyword>
<organism evidence="2 3">
    <name type="scientific">Bacteriovorax antarcticus</name>
    <dbReference type="NCBI Taxonomy" id="3088717"/>
    <lineage>
        <taxon>Bacteria</taxon>
        <taxon>Pseudomonadati</taxon>
        <taxon>Bdellovibrionota</taxon>
        <taxon>Bacteriovoracia</taxon>
        <taxon>Bacteriovoracales</taxon>
        <taxon>Bacteriovoracaceae</taxon>
        <taxon>Bacteriovorax</taxon>
    </lineage>
</organism>
<feature type="signal peptide" evidence="1">
    <location>
        <begin position="1"/>
        <end position="18"/>
    </location>
</feature>
<keyword evidence="1" id="KW-0732">Signal</keyword>
<accession>A0ABU5VS74</accession>
<dbReference type="Proteomes" id="UP001302274">
    <property type="component" value="Unassembled WGS sequence"/>
</dbReference>
<comment type="caution">
    <text evidence="2">The sequence shown here is derived from an EMBL/GenBank/DDBJ whole genome shotgun (WGS) entry which is preliminary data.</text>
</comment>
<evidence type="ECO:0000313" key="3">
    <source>
        <dbReference type="Proteomes" id="UP001302274"/>
    </source>
</evidence>
<protein>
    <recommendedName>
        <fullName evidence="4">CVNH domain-containing protein</fullName>
    </recommendedName>
</protein>
<proteinExistence type="predicted"/>
<name>A0ABU5VS74_9BACT</name>
<evidence type="ECO:0000313" key="2">
    <source>
        <dbReference type="EMBL" id="MEA9355899.1"/>
    </source>
</evidence>
<reference evidence="2 3" key="1">
    <citation type="submission" date="2023-11" db="EMBL/GenBank/DDBJ databases">
        <title>A Novel Polar Bacteriovorax (B. antarcticus) Isolated from the Biocrust in Antarctica.</title>
        <authorList>
            <person name="Mun W."/>
            <person name="Choi S.Y."/>
            <person name="Mitchell R.J."/>
        </authorList>
    </citation>
    <scope>NUCLEOTIDE SEQUENCE [LARGE SCALE GENOMIC DNA]</scope>
    <source>
        <strain evidence="2 3">PP10</strain>
    </source>
</reference>
<dbReference type="EMBL" id="JAYGJQ010000001">
    <property type="protein sequence ID" value="MEA9355899.1"/>
    <property type="molecule type" value="Genomic_DNA"/>
</dbReference>